<evidence type="ECO:0000313" key="2">
    <source>
        <dbReference type="EMBL" id="KAA3487488.1"/>
    </source>
</evidence>
<accession>A0A5B6X133</accession>
<keyword evidence="2" id="KW-0695">RNA-directed DNA polymerase</keyword>
<dbReference type="PANTHER" id="PTHR24559:SF444">
    <property type="entry name" value="REVERSE TRANSCRIPTASE DOMAIN-CONTAINING PROTEIN"/>
    <property type="match status" value="1"/>
</dbReference>
<dbReference type="InterPro" id="IPR000477">
    <property type="entry name" value="RT_dom"/>
</dbReference>
<gene>
    <name evidence="2" type="ORF">EPI10_031308</name>
</gene>
<dbReference type="InterPro" id="IPR043502">
    <property type="entry name" value="DNA/RNA_pol_sf"/>
</dbReference>
<dbReference type="Gene3D" id="3.30.70.270">
    <property type="match status" value="2"/>
</dbReference>
<dbReference type="InterPro" id="IPR053134">
    <property type="entry name" value="RNA-dir_DNA_polymerase"/>
</dbReference>
<proteinExistence type="predicted"/>
<comment type="caution">
    <text evidence="2">The sequence shown here is derived from an EMBL/GenBank/DDBJ whole genome shotgun (WGS) entry which is preliminary data.</text>
</comment>
<protein>
    <submittedName>
        <fullName evidence="2">RNA-directed DNA polymerase-like protein</fullName>
    </submittedName>
</protein>
<evidence type="ECO:0000259" key="1">
    <source>
        <dbReference type="Pfam" id="PF00078"/>
    </source>
</evidence>
<keyword evidence="2" id="KW-0808">Transferase</keyword>
<keyword evidence="3" id="KW-1185">Reference proteome</keyword>
<keyword evidence="2" id="KW-0548">Nucleotidyltransferase</keyword>
<dbReference type="GO" id="GO:0003964">
    <property type="term" value="F:RNA-directed DNA polymerase activity"/>
    <property type="evidence" value="ECO:0007669"/>
    <property type="project" value="UniProtKB-KW"/>
</dbReference>
<feature type="domain" description="Reverse transcriptase" evidence="1">
    <location>
        <begin position="2"/>
        <end position="93"/>
    </location>
</feature>
<reference evidence="3" key="1">
    <citation type="journal article" date="2019" name="Plant Biotechnol. J.">
        <title>Genome sequencing of the Australian wild diploid species Gossypium australe highlights disease resistance and delayed gland morphogenesis.</title>
        <authorList>
            <person name="Cai Y."/>
            <person name="Cai X."/>
            <person name="Wang Q."/>
            <person name="Wang P."/>
            <person name="Zhang Y."/>
            <person name="Cai C."/>
            <person name="Xu Y."/>
            <person name="Wang K."/>
            <person name="Zhou Z."/>
            <person name="Wang C."/>
            <person name="Geng S."/>
            <person name="Li B."/>
            <person name="Dong Q."/>
            <person name="Hou Y."/>
            <person name="Wang H."/>
            <person name="Ai P."/>
            <person name="Liu Z."/>
            <person name="Yi F."/>
            <person name="Sun M."/>
            <person name="An G."/>
            <person name="Cheng J."/>
            <person name="Zhang Y."/>
            <person name="Shi Q."/>
            <person name="Xie Y."/>
            <person name="Shi X."/>
            <person name="Chang Y."/>
            <person name="Huang F."/>
            <person name="Chen Y."/>
            <person name="Hong S."/>
            <person name="Mi L."/>
            <person name="Sun Q."/>
            <person name="Zhang L."/>
            <person name="Zhou B."/>
            <person name="Peng R."/>
            <person name="Zhang X."/>
            <person name="Liu F."/>
        </authorList>
    </citation>
    <scope>NUCLEOTIDE SEQUENCE [LARGE SCALE GENOMIC DNA]</scope>
    <source>
        <strain evidence="3">cv. PA1801</strain>
    </source>
</reference>
<dbReference type="EMBL" id="SMMG02000001">
    <property type="protein sequence ID" value="KAA3487488.1"/>
    <property type="molecule type" value="Genomic_DNA"/>
</dbReference>
<dbReference type="CDD" id="cd01647">
    <property type="entry name" value="RT_LTR"/>
    <property type="match status" value="1"/>
</dbReference>
<dbReference type="Gene3D" id="3.10.10.10">
    <property type="entry name" value="HIV Type 1 Reverse Transcriptase, subunit A, domain 1"/>
    <property type="match status" value="1"/>
</dbReference>
<dbReference type="Pfam" id="PF00078">
    <property type="entry name" value="RVT_1"/>
    <property type="match status" value="1"/>
</dbReference>
<sequence>MRLFIDYRQLNRVTIKNKYPLPRIDNFFDQFKRDTMFSKIDLRSGYYQFQVKEPDVPKIAFRTRYGHYEFMVMPLGLTNALVAFMDLMNRHKKSFFGHVILAVGIHVDPNKISAIVDWKFLKNVPEVRSILGLARYYSAFVKHFSIIPLSMTKLLQKVVTSV</sequence>
<dbReference type="SUPFAM" id="SSF56672">
    <property type="entry name" value="DNA/RNA polymerases"/>
    <property type="match status" value="1"/>
</dbReference>
<dbReference type="AlphaFoldDB" id="A0A5B6X133"/>
<name>A0A5B6X133_9ROSI</name>
<dbReference type="PANTHER" id="PTHR24559">
    <property type="entry name" value="TRANSPOSON TY3-I GAG-POL POLYPROTEIN"/>
    <property type="match status" value="1"/>
</dbReference>
<dbReference type="Proteomes" id="UP000325315">
    <property type="component" value="Unassembled WGS sequence"/>
</dbReference>
<organism evidence="2 3">
    <name type="scientific">Gossypium australe</name>
    <dbReference type="NCBI Taxonomy" id="47621"/>
    <lineage>
        <taxon>Eukaryota</taxon>
        <taxon>Viridiplantae</taxon>
        <taxon>Streptophyta</taxon>
        <taxon>Embryophyta</taxon>
        <taxon>Tracheophyta</taxon>
        <taxon>Spermatophyta</taxon>
        <taxon>Magnoliopsida</taxon>
        <taxon>eudicotyledons</taxon>
        <taxon>Gunneridae</taxon>
        <taxon>Pentapetalae</taxon>
        <taxon>rosids</taxon>
        <taxon>malvids</taxon>
        <taxon>Malvales</taxon>
        <taxon>Malvaceae</taxon>
        <taxon>Malvoideae</taxon>
        <taxon>Gossypium</taxon>
    </lineage>
</organism>
<dbReference type="InterPro" id="IPR043128">
    <property type="entry name" value="Rev_trsase/Diguanyl_cyclase"/>
</dbReference>
<dbReference type="OrthoDB" id="1747086at2759"/>
<evidence type="ECO:0000313" key="3">
    <source>
        <dbReference type="Proteomes" id="UP000325315"/>
    </source>
</evidence>